<feature type="transmembrane region" description="Helical" evidence="8">
    <location>
        <begin position="362"/>
        <end position="386"/>
    </location>
</feature>
<dbReference type="Pfam" id="PF12704">
    <property type="entry name" value="MacB_PCD"/>
    <property type="match status" value="1"/>
</dbReference>
<gene>
    <name evidence="11" type="ORF">SAMN05216505_11555</name>
</gene>
<keyword evidence="3" id="KW-1003">Cell membrane</keyword>
<feature type="domain" description="MacB-like periplasmic core" evidence="10">
    <location>
        <begin position="58"/>
        <end position="257"/>
    </location>
</feature>
<comment type="similarity">
    <text evidence="7">Belongs to the ABC-4 integral membrane protein family.</text>
</comment>
<dbReference type="InterPro" id="IPR051125">
    <property type="entry name" value="ABC-4/HrtB_transporter"/>
</dbReference>
<keyword evidence="5 8" id="KW-1133">Transmembrane helix</keyword>
<feature type="transmembrane region" description="Helical" evidence="8">
    <location>
        <begin position="333"/>
        <end position="356"/>
    </location>
</feature>
<dbReference type="InterPro" id="IPR025857">
    <property type="entry name" value="MacB_PCD"/>
</dbReference>
<keyword evidence="2" id="KW-0813">Transport</keyword>
<evidence type="ECO:0000313" key="12">
    <source>
        <dbReference type="Proteomes" id="UP000182100"/>
    </source>
</evidence>
<dbReference type="STRING" id="67344.SAMN05216505_11555"/>
<evidence type="ECO:0000256" key="7">
    <source>
        <dbReference type="ARBA" id="ARBA00038076"/>
    </source>
</evidence>
<keyword evidence="6 8" id="KW-0472">Membrane</keyword>
<feature type="transmembrane region" description="Helical" evidence="8">
    <location>
        <begin position="53"/>
        <end position="77"/>
    </location>
</feature>
<evidence type="ECO:0000256" key="4">
    <source>
        <dbReference type="ARBA" id="ARBA00022692"/>
    </source>
</evidence>
<dbReference type="PANTHER" id="PTHR43738">
    <property type="entry name" value="ABC TRANSPORTER, MEMBRANE PROTEIN"/>
    <property type="match status" value="1"/>
</dbReference>
<comment type="subcellular location">
    <subcellularLocation>
        <location evidence="1">Cell membrane</location>
        <topology evidence="1">Multi-pass membrane protein</topology>
    </subcellularLocation>
</comment>
<dbReference type="PANTHER" id="PTHR43738:SF1">
    <property type="entry name" value="HEMIN TRANSPORT SYSTEM PERMEASE PROTEIN HRTB-RELATED"/>
    <property type="match status" value="1"/>
</dbReference>
<proteinExistence type="inferred from homology"/>
<dbReference type="InterPro" id="IPR003838">
    <property type="entry name" value="ABC3_permease_C"/>
</dbReference>
<sequence length="404" mass="41403">MCRLSAREVPSCAGRAHGRSPATVESYRFHRRKGRAETVFVAWRDLKFAKGRFALMGAVVVLITLLVGLLSGLTAGLGRQNVSAITSLPADRIAFRAPGGGQDLSYSHSTVTERQWRRWSEAPGVESAEPLGITTTRATAGDRSAGVCAFGVRPGSRLAPDGGRISDSGAVLSTAAAEDLGVEDGDSFTLAGQRLRVAAVRGDAHFSHTPVIWTSLDTWRRIAPPTGTGDGEGEGPAATVIALNTASGADVAATDRQAGTRTVTVDESLSAIGSYASENGSLQLMRGFLFAISALVVGAFFTVWTIQRSGDVAVLKALGAPTSGLLKDALGQAVVLLVGGTLLGTGLAAALGAAVAGSAVPFLLTPATVLLPAAVTILLGVLGAALSVRRITSVDPLTALGNVR</sequence>
<evidence type="ECO:0000256" key="3">
    <source>
        <dbReference type="ARBA" id="ARBA00022475"/>
    </source>
</evidence>
<evidence type="ECO:0000256" key="8">
    <source>
        <dbReference type="SAM" id="Phobius"/>
    </source>
</evidence>
<feature type="domain" description="ABC3 transporter permease C-terminal" evidence="9">
    <location>
        <begin position="288"/>
        <end position="396"/>
    </location>
</feature>
<dbReference type="AlphaFoldDB" id="A0A1G6ZM26"/>
<dbReference type="Proteomes" id="UP000182100">
    <property type="component" value="Unassembled WGS sequence"/>
</dbReference>
<dbReference type="Pfam" id="PF02687">
    <property type="entry name" value="FtsX"/>
    <property type="match status" value="1"/>
</dbReference>
<evidence type="ECO:0000256" key="5">
    <source>
        <dbReference type="ARBA" id="ARBA00022989"/>
    </source>
</evidence>
<evidence type="ECO:0000256" key="2">
    <source>
        <dbReference type="ARBA" id="ARBA00022448"/>
    </source>
</evidence>
<evidence type="ECO:0000313" key="11">
    <source>
        <dbReference type="EMBL" id="SDE02855.1"/>
    </source>
</evidence>
<reference evidence="12" key="1">
    <citation type="submission" date="2016-10" db="EMBL/GenBank/DDBJ databases">
        <authorList>
            <person name="Varghese N."/>
            <person name="Submissions S."/>
        </authorList>
    </citation>
    <scope>NUCLEOTIDE SEQUENCE [LARGE SCALE GENOMIC DNA]</scope>
    <source>
        <strain evidence="12">CGMCC 4.3504</strain>
    </source>
</reference>
<evidence type="ECO:0000256" key="6">
    <source>
        <dbReference type="ARBA" id="ARBA00023136"/>
    </source>
</evidence>
<evidence type="ECO:0000256" key="1">
    <source>
        <dbReference type="ARBA" id="ARBA00004651"/>
    </source>
</evidence>
<organism evidence="11 12">
    <name type="scientific">Streptomyces prasinopilosus</name>
    <dbReference type="NCBI Taxonomy" id="67344"/>
    <lineage>
        <taxon>Bacteria</taxon>
        <taxon>Bacillati</taxon>
        <taxon>Actinomycetota</taxon>
        <taxon>Actinomycetes</taxon>
        <taxon>Kitasatosporales</taxon>
        <taxon>Streptomycetaceae</taxon>
        <taxon>Streptomyces</taxon>
    </lineage>
</organism>
<keyword evidence="12" id="KW-1185">Reference proteome</keyword>
<feature type="transmembrane region" description="Helical" evidence="8">
    <location>
        <begin position="287"/>
        <end position="306"/>
    </location>
</feature>
<dbReference type="EMBL" id="FMZK01000015">
    <property type="protein sequence ID" value="SDE02855.1"/>
    <property type="molecule type" value="Genomic_DNA"/>
</dbReference>
<dbReference type="GO" id="GO:0005886">
    <property type="term" value="C:plasma membrane"/>
    <property type="evidence" value="ECO:0007669"/>
    <property type="project" value="UniProtKB-SubCell"/>
</dbReference>
<evidence type="ECO:0000259" key="9">
    <source>
        <dbReference type="Pfam" id="PF02687"/>
    </source>
</evidence>
<protein>
    <submittedName>
        <fullName evidence="11">Putative ABC transport system permease protein</fullName>
    </submittedName>
</protein>
<keyword evidence="4 8" id="KW-0812">Transmembrane</keyword>
<accession>A0A1G6ZM26</accession>
<evidence type="ECO:0000259" key="10">
    <source>
        <dbReference type="Pfam" id="PF12704"/>
    </source>
</evidence>
<name>A0A1G6ZM26_9ACTN</name>